<protein>
    <submittedName>
        <fullName evidence="1">Uncharacterized protein</fullName>
    </submittedName>
</protein>
<name>A0A178ZFM0_9EURO</name>
<dbReference type="OrthoDB" id="4134354at2759"/>
<keyword evidence="2" id="KW-1185">Reference proteome</keyword>
<dbReference type="Proteomes" id="UP000078343">
    <property type="component" value="Unassembled WGS sequence"/>
</dbReference>
<evidence type="ECO:0000313" key="1">
    <source>
        <dbReference type="EMBL" id="OAP58584.1"/>
    </source>
</evidence>
<dbReference type="EMBL" id="LVYI01000006">
    <property type="protein sequence ID" value="OAP58584.1"/>
    <property type="molecule type" value="Genomic_DNA"/>
</dbReference>
<organism evidence="1 2">
    <name type="scientific">Fonsecaea erecta</name>
    <dbReference type="NCBI Taxonomy" id="1367422"/>
    <lineage>
        <taxon>Eukaryota</taxon>
        <taxon>Fungi</taxon>
        <taxon>Dikarya</taxon>
        <taxon>Ascomycota</taxon>
        <taxon>Pezizomycotina</taxon>
        <taxon>Eurotiomycetes</taxon>
        <taxon>Chaetothyriomycetidae</taxon>
        <taxon>Chaetothyriales</taxon>
        <taxon>Herpotrichiellaceae</taxon>
        <taxon>Fonsecaea</taxon>
    </lineage>
</organism>
<evidence type="ECO:0000313" key="2">
    <source>
        <dbReference type="Proteomes" id="UP000078343"/>
    </source>
</evidence>
<dbReference type="RefSeq" id="XP_018691951.1">
    <property type="nucleotide sequence ID" value="XM_018839183.1"/>
</dbReference>
<proteinExistence type="predicted"/>
<sequence>MNLGAMPSKAVVHFQPCLEVSESPNWFSFRSNDPAVQLEDAVAAQRAITSHYAAALVLSRIMDQVINRRYWGRCPATFILVFHEVDMTWFRGDQYFEERHRHPEFMPFWDSQGMQLILKEWRWIFRRPGKDSPRRIQVILPNIAWATTSSTFSEQEAGNMCVHDVNQAWVPADDPADGTDQPSNRFENGILIRIPGFPRPVSFPGNSLYARWLGMSATDTSKIFCFTVRGLAVGTENPGGIAVLERVYQPALDSIEYSDDPGIHTTNAERARRHHAVSLRKSVRNF</sequence>
<dbReference type="AlphaFoldDB" id="A0A178ZFM0"/>
<reference evidence="1 2" key="1">
    <citation type="submission" date="2016-04" db="EMBL/GenBank/DDBJ databases">
        <title>Draft genome of Fonsecaea erecta CBS 125763.</title>
        <authorList>
            <person name="Weiss V.A."/>
            <person name="Vicente V.A."/>
            <person name="Raittz R.T."/>
            <person name="Moreno L.F."/>
            <person name="De Souza E.M."/>
            <person name="Pedrosa F.O."/>
            <person name="Steffens M.B."/>
            <person name="Faoro H."/>
            <person name="Tadra-Sfeir M.Z."/>
            <person name="Najafzadeh M.J."/>
            <person name="Felipe M.S."/>
            <person name="Teixeira M."/>
            <person name="Sun J."/>
            <person name="Xi L."/>
            <person name="Gomes R."/>
            <person name="De Azevedo C.M."/>
            <person name="Salgado C.G."/>
            <person name="Da Silva M.B."/>
            <person name="Nascimento M.F."/>
            <person name="Queiroz-Telles F."/>
            <person name="Attili D.S."/>
            <person name="Gorbushina A."/>
        </authorList>
    </citation>
    <scope>NUCLEOTIDE SEQUENCE [LARGE SCALE GENOMIC DNA]</scope>
    <source>
        <strain evidence="1 2">CBS 125763</strain>
    </source>
</reference>
<dbReference type="GeneID" id="30011842"/>
<gene>
    <name evidence="1" type="ORF">AYL99_07674</name>
</gene>
<comment type="caution">
    <text evidence="1">The sequence shown here is derived from an EMBL/GenBank/DDBJ whole genome shotgun (WGS) entry which is preliminary data.</text>
</comment>
<accession>A0A178ZFM0</accession>